<proteinExistence type="predicted"/>
<evidence type="ECO:0000313" key="3">
    <source>
        <dbReference type="EMBL" id="PTB37031.1"/>
    </source>
</evidence>
<protein>
    <submittedName>
        <fullName evidence="3">Uncharacterized protein</fullName>
    </submittedName>
</protein>
<dbReference type="AlphaFoldDB" id="A0A2T3YWT1"/>
<accession>A0A2T3YWT1</accession>
<evidence type="ECO:0000313" key="4">
    <source>
        <dbReference type="Proteomes" id="UP000240493"/>
    </source>
</evidence>
<sequence>MHRRNNPRRSLLKARNPPCPQTGGVCDDIGPRDLNSRGRSHTPSPSTRNHTHSLFRRKPRIAISLATRFAMFAAASSRILASGARRVVTSSRGFHASAQRLNDAAPLPARKPMGAFRGGLFGFLFGSVLAGGAVYSYVLQEYKASNELLTEDIYTLQASVTRLTNHVKILEEKIQQKRK</sequence>
<dbReference type="EMBL" id="KZ679269">
    <property type="protein sequence ID" value="PTB37031.1"/>
    <property type="molecule type" value="Genomic_DNA"/>
</dbReference>
<organism evidence="3 4">
    <name type="scientific">Trichoderma asperellum (strain ATCC 204424 / CBS 433.97 / NBRC 101777)</name>
    <dbReference type="NCBI Taxonomy" id="1042311"/>
    <lineage>
        <taxon>Eukaryota</taxon>
        <taxon>Fungi</taxon>
        <taxon>Dikarya</taxon>
        <taxon>Ascomycota</taxon>
        <taxon>Pezizomycotina</taxon>
        <taxon>Sordariomycetes</taxon>
        <taxon>Hypocreomycetidae</taxon>
        <taxon>Hypocreales</taxon>
        <taxon>Hypocreaceae</taxon>
        <taxon>Trichoderma</taxon>
    </lineage>
</organism>
<keyword evidence="2" id="KW-0812">Transmembrane</keyword>
<reference evidence="3 4" key="1">
    <citation type="submission" date="2016-07" db="EMBL/GenBank/DDBJ databases">
        <title>Multiple horizontal gene transfer events from other fungi enriched the ability of initially mycotrophic Trichoderma (Ascomycota) to feed on dead plant biomass.</title>
        <authorList>
            <consortium name="DOE Joint Genome Institute"/>
            <person name="Aerts A."/>
            <person name="Atanasova L."/>
            <person name="Chenthamara K."/>
            <person name="Zhang J."/>
            <person name="Grujic M."/>
            <person name="Henrissat B."/>
            <person name="Kuo A."/>
            <person name="Salamov A."/>
            <person name="Lipzen A."/>
            <person name="Labutti K."/>
            <person name="Barry K."/>
            <person name="Miao Y."/>
            <person name="Rahimi M.J."/>
            <person name="Shen Q."/>
            <person name="Grigoriev I.V."/>
            <person name="Kubicek C.P."/>
            <person name="Druzhinina I.S."/>
        </authorList>
    </citation>
    <scope>NUCLEOTIDE SEQUENCE [LARGE SCALE GENOMIC DNA]</scope>
    <source>
        <strain evidence="3 4">CBS 433.97</strain>
    </source>
</reference>
<name>A0A2T3YWT1_TRIA4</name>
<feature type="transmembrane region" description="Helical" evidence="2">
    <location>
        <begin position="120"/>
        <end position="139"/>
    </location>
</feature>
<feature type="region of interest" description="Disordered" evidence="1">
    <location>
        <begin position="1"/>
        <end position="54"/>
    </location>
</feature>
<dbReference type="PANTHER" id="PTHR37849">
    <property type="entry name" value="YALI0E11605P"/>
    <property type="match status" value="1"/>
</dbReference>
<gene>
    <name evidence="3" type="ORF">M441DRAFT_61751</name>
</gene>
<dbReference type="Proteomes" id="UP000240493">
    <property type="component" value="Unassembled WGS sequence"/>
</dbReference>
<dbReference type="OrthoDB" id="5331396at2759"/>
<feature type="compositionally biased region" description="Basic residues" evidence="1">
    <location>
        <begin position="1"/>
        <end position="12"/>
    </location>
</feature>
<keyword evidence="2" id="KW-1133">Transmembrane helix</keyword>
<evidence type="ECO:0000256" key="1">
    <source>
        <dbReference type="SAM" id="MobiDB-lite"/>
    </source>
</evidence>
<evidence type="ECO:0000256" key="2">
    <source>
        <dbReference type="SAM" id="Phobius"/>
    </source>
</evidence>
<keyword evidence="4" id="KW-1185">Reference proteome</keyword>
<dbReference type="PANTHER" id="PTHR37849:SF1">
    <property type="entry name" value="YALI0E11605P"/>
    <property type="match status" value="1"/>
</dbReference>
<keyword evidence="2" id="KW-0472">Membrane</keyword>